<evidence type="ECO:0000259" key="9">
    <source>
        <dbReference type="Pfam" id="PF00892"/>
    </source>
</evidence>
<comment type="similarity">
    <text evidence="2">Belongs to the EamA transporter family.</text>
</comment>
<dbReference type="PANTHER" id="PTHR22911:SF137">
    <property type="entry name" value="SOLUTE CARRIER FAMILY 35 MEMBER G2-RELATED"/>
    <property type="match status" value="1"/>
</dbReference>
<name>A0A231UTX8_9HYPH</name>
<dbReference type="InterPro" id="IPR000620">
    <property type="entry name" value="EamA_dom"/>
</dbReference>
<dbReference type="GO" id="GO:0005886">
    <property type="term" value="C:plasma membrane"/>
    <property type="evidence" value="ECO:0007669"/>
    <property type="project" value="UniProtKB-SubCell"/>
</dbReference>
<evidence type="ECO:0000256" key="3">
    <source>
        <dbReference type="ARBA" id="ARBA00022448"/>
    </source>
</evidence>
<reference evidence="11" key="1">
    <citation type="journal article" date="2017" name="Int. J. Syst. Evol. Microbiol.">
        <title>Notoacmeibacter marinus gen. nov., sp. nov., isolated from the gut of a limpet and proposal of Notoacmeibacteraceae fam. nov. in the order Rhizobiales of the class Alphaproteobacteria.</title>
        <authorList>
            <person name="Huang Z."/>
            <person name="Guo F."/>
            <person name="Lai Q."/>
        </authorList>
    </citation>
    <scope>NUCLEOTIDE SEQUENCE [LARGE SCALE GENOMIC DNA]</scope>
    <source>
        <strain evidence="11">XMTR2A4</strain>
    </source>
</reference>
<proteinExistence type="inferred from homology"/>
<dbReference type="PANTHER" id="PTHR22911">
    <property type="entry name" value="ACYL-MALONYL CONDENSING ENZYME-RELATED"/>
    <property type="match status" value="1"/>
</dbReference>
<evidence type="ECO:0000256" key="8">
    <source>
        <dbReference type="SAM" id="Phobius"/>
    </source>
</evidence>
<keyword evidence="3" id="KW-0813">Transport</keyword>
<dbReference type="AlphaFoldDB" id="A0A231UTX8"/>
<feature type="transmembrane region" description="Helical" evidence="8">
    <location>
        <begin position="279"/>
        <end position="300"/>
    </location>
</feature>
<evidence type="ECO:0000256" key="4">
    <source>
        <dbReference type="ARBA" id="ARBA00022475"/>
    </source>
</evidence>
<feature type="transmembrane region" description="Helical" evidence="8">
    <location>
        <begin position="80"/>
        <end position="102"/>
    </location>
</feature>
<keyword evidence="7 8" id="KW-0472">Membrane</keyword>
<feature type="transmembrane region" description="Helical" evidence="8">
    <location>
        <begin position="226"/>
        <end position="244"/>
    </location>
</feature>
<feature type="transmembrane region" description="Helical" evidence="8">
    <location>
        <begin position="49"/>
        <end position="68"/>
    </location>
</feature>
<evidence type="ECO:0000256" key="6">
    <source>
        <dbReference type="ARBA" id="ARBA00022989"/>
    </source>
</evidence>
<evidence type="ECO:0000256" key="2">
    <source>
        <dbReference type="ARBA" id="ARBA00007362"/>
    </source>
</evidence>
<dbReference type="Pfam" id="PF00892">
    <property type="entry name" value="EamA"/>
    <property type="match status" value="1"/>
</dbReference>
<organism evidence="10 11">
    <name type="scientific">Notoacmeibacter marinus</name>
    <dbReference type="NCBI Taxonomy" id="1876515"/>
    <lineage>
        <taxon>Bacteria</taxon>
        <taxon>Pseudomonadati</taxon>
        <taxon>Pseudomonadota</taxon>
        <taxon>Alphaproteobacteria</taxon>
        <taxon>Hyphomicrobiales</taxon>
        <taxon>Notoacmeibacteraceae</taxon>
        <taxon>Notoacmeibacter</taxon>
    </lineage>
</organism>
<dbReference type="InterPro" id="IPR004626">
    <property type="entry name" value="RarD"/>
</dbReference>
<sequence>MARSNPMPVPTDTGDTLPGFLFALSAYLLWGFLPFYMKAVAHIAPVEVVAHRILWSIPIAGAWILWLRRTDDLKRALGDWRIIGMAAVTAALISINWSIYVWAIANDRALETSLGYYVNPLFTIALGAIVLREKMTRLQLAAIVSAVVAVAILTWESGGLPLVSLGLVFSWGGYAYFRKTLPVGPNQGFFLEVLILSPIALGYLMWLTWSGGDKPFFGSGTMADTGLLLFAGVATAIPLILYANGAKLLRLSTIGVMQYIAPTMIFLIAVFVFKEPFGWARLVAFSFIWLALALYVVSILSERRRLRADLPLVEPGTKT</sequence>
<protein>
    <submittedName>
        <fullName evidence="10">EamA family transporter</fullName>
    </submittedName>
</protein>
<dbReference type="SUPFAM" id="SSF103481">
    <property type="entry name" value="Multidrug resistance efflux transporter EmrE"/>
    <property type="match status" value="2"/>
</dbReference>
<dbReference type="EMBL" id="NBYO01000003">
    <property type="protein sequence ID" value="OXS99346.1"/>
    <property type="molecule type" value="Genomic_DNA"/>
</dbReference>
<comment type="subcellular location">
    <subcellularLocation>
        <location evidence="1">Cell membrane</location>
        <topology evidence="1">Multi-pass membrane protein</topology>
    </subcellularLocation>
</comment>
<evidence type="ECO:0000313" key="10">
    <source>
        <dbReference type="EMBL" id="OXS99346.1"/>
    </source>
</evidence>
<keyword evidence="11" id="KW-1185">Reference proteome</keyword>
<keyword evidence="5 8" id="KW-0812">Transmembrane</keyword>
<evidence type="ECO:0000313" key="11">
    <source>
        <dbReference type="Proteomes" id="UP000215405"/>
    </source>
</evidence>
<gene>
    <name evidence="10" type="ORF">B7H23_14350</name>
</gene>
<dbReference type="Proteomes" id="UP000215405">
    <property type="component" value="Unassembled WGS sequence"/>
</dbReference>
<keyword evidence="4" id="KW-1003">Cell membrane</keyword>
<feature type="transmembrane region" description="Helical" evidence="8">
    <location>
        <begin position="114"/>
        <end position="131"/>
    </location>
</feature>
<accession>A0A231UTX8</accession>
<evidence type="ECO:0000256" key="7">
    <source>
        <dbReference type="ARBA" id="ARBA00023136"/>
    </source>
</evidence>
<dbReference type="InterPro" id="IPR037185">
    <property type="entry name" value="EmrE-like"/>
</dbReference>
<feature type="domain" description="EamA" evidence="9">
    <location>
        <begin position="18"/>
        <end position="154"/>
    </location>
</feature>
<feature type="transmembrane region" description="Helical" evidence="8">
    <location>
        <begin position="138"/>
        <end position="155"/>
    </location>
</feature>
<comment type="caution">
    <text evidence="10">The sequence shown here is derived from an EMBL/GenBank/DDBJ whole genome shotgun (WGS) entry which is preliminary data.</text>
</comment>
<feature type="transmembrane region" description="Helical" evidence="8">
    <location>
        <begin position="189"/>
        <end position="206"/>
    </location>
</feature>
<dbReference type="NCBIfam" id="TIGR00688">
    <property type="entry name" value="rarD"/>
    <property type="match status" value="1"/>
</dbReference>
<evidence type="ECO:0000256" key="5">
    <source>
        <dbReference type="ARBA" id="ARBA00022692"/>
    </source>
</evidence>
<feature type="transmembrane region" description="Helical" evidence="8">
    <location>
        <begin position="161"/>
        <end position="177"/>
    </location>
</feature>
<feature type="transmembrane region" description="Helical" evidence="8">
    <location>
        <begin position="20"/>
        <end position="37"/>
    </location>
</feature>
<evidence type="ECO:0000256" key="1">
    <source>
        <dbReference type="ARBA" id="ARBA00004651"/>
    </source>
</evidence>
<dbReference type="RefSeq" id="WP_173861921.1">
    <property type="nucleotide sequence ID" value="NZ_NBYO01000003.1"/>
</dbReference>
<keyword evidence="6 8" id="KW-1133">Transmembrane helix</keyword>
<feature type="transmembrane region" description="Helical" evidence="8">
    <location>
        <begin position="256"/>
        <end position="273"/>
    </location>
</feature>